<organism evidence="4">
    <name type="scientific">Caenorhabditis brenneri</name>
    <name type="common">Nematode worm</name>
    <dbReference type="NCBI Taxonomy" id="135651"/>
    <lineage>
        <taxon>Eukaryota</taxon>
        <taxon>Metazoa</taxon>
        <taxon>Ecdysozoa</taxon>
        <taxon>Nematoda</taxon>
        <taxon>Chromadorea</taxon>
        <taxon>Rhabditida</taxon>
        <taxon>Rhabditina</taxon>
        <taxon>Rhabditomorpha</taxon>
        <taxon>Rhabditoidea</taxon>
        <taxon>Rhabditidae</taxon>
        <taxon>Peloderinae</taxon>
        <taxon>Caenorhabditis</taxon>
    </lineage>
</organism>
<protein>
    <recommendedName>
        <fullName evidence="2">SET domain-containing protein</fullName>
    </recommendedName>
</protein>
<dbReference type="eggNOG" id="ENOG502QZ28">
    <property type="taxonomic scope" value="Eukaryota"/>
</dbReference>
<dbReference type="InterPro" id="IPR046341">
    <property type="entry name" value="SET_dom_sf"/>
</dbReference>
<dbReference type="OrthoDB" id="5376140at2759"/>
<sequence length="253" mass="29093">MKPFVEPSYFASFDRDKNKEKYTKNRAYYGDNPRFNVSFKLTQQATFGWNLYLEEPVEEETPLMLMTGVIRPIAAAKECLEKEGEIVAYTSFIEIPGTGMCLDRREVHDFSKYISHSCQPTCGVRLVNSGNDIPDLVVYSLHSIDASYSYAVTLNYYSMFRQNVQQYFRRNKPQHGKIFSLYERRAEFLQCLCAMPKCLGVLNVKQKEDLNDEPPEKKPKPSTSEAPKETTFGGLKLVESDKVYSIEDGKFTD</sequence>
<reference evidence="4" key="1">
    <citation type="submission" date="2011-07" db="EMBL/GenBank/DDBJ databases">
        <authorList>
            <consortium name="Caenorhabditis brenneri Sequencing and Analysis Consortium"/>
            <person name="Wilson R.K."/>
        </authorList>
    </citation>
    <scope>NUCLEOTIDE SEQUENCE [LARGE SCALE GENOMIC DNA]</scope>
    <source>
        <strain evidence="4">PB2801</strain>
    </source>
</reference>
<dbReference type="HOGENOM" id="CLU_1099319_0_0_1"/>
<gene>
    <name evidence="3" type="ORF">CAEBREN_28245</name>
</gene>
<evidence type="ECO:0000256" key="1">
    <source>
        <dbReference type="SAM" id="MobiDB-lite"/>
    </source>
</evidence>
<evidence type="ECO:0000313" key="3">
    <source>
        <dbReference type="EMBL" id="EGT32631.1"/>
    </source>
</evidence>
<dbReference type="InterPro" id="IPR001214">
    <property type="entry name" value="SET_dom"/>
</dbReference>
<keyword evidence="4" id="KW-1185">Reference proteome</keyword>
<evidence type="ECO:0000259" key="2">
    <source>
        <dbReference type="Pfam" id="PF00856"/>
    </source>
</evidence>
<dbReference type="Proteomes" id="UP000008068">
    <property type="component" value="Unassembled WGS sequence"/>
</dbReference>
<feature type="region of interest" description="Disordered" evidence="1">
    <location>
        <begin position="209"/>
        <end position="231"/>
    </location>
</feature>
<dbReference type="InParanoid" id="G0NJP9"/>
<dbReference type="Gene3D" id="2.170.270.10">
    <property type="entry name" value="SET domain"/>
    <property type="match status" value="1"/>
</dbReference>
<feature type="domain" description="SET" evidence="2">
    <location>
        <begin position="48"/>
        <end position="146"/>
    </location>
</feature>
<proteinExistence type="predicted"/>
<name>G0NJP9_CAEBE</name>
<accession>G0NJP9</accession>
<feature type="compositionally biased region" description="Basic and acidic residues" evidence="1">
    <location>
        <begin position="209"/>
        <end position="219"/>
    </location>
</feature>
<evidence type="ECO:0000313" key="4">
    <source>
        <dbReference type="Proteomes" id="UP000008068"/>
    </source>
</evidence>
<dbReference type="EMBL" id="GL379896">
    <property type="protein sequence ID" value="EGT32631.1"/>
    <property type="molecule type" value="Genomic_DNA"/>
</dbReference>
<dbReference type="Pfam" id="PF00856">
    <property type="entry name" value="SET"/>
    <property type="match status" value="1"/>
</dbReference>
<dbReference type="SUPFAM" id="SSF82199">
    <property type="entry name" value="SET domain"/>
    <property type="match status" value="1"/>
</dbReference>
<dbReference type="AlphaFoldDB" id="G0NJP9"/>